<gene>
    <name evidence="2" type="ORF">ACFP1K_34705</name>
</gene>
<proteinExistence type="predicted"/>
<evidence type="ECO:0000259" key="1">
    <source>
        <dbReference type="SMART" id="SM00530"/>
    </source>
</evidence>
<dbReference type="RefSeq" id="WP_380761479.1">
    <property type="nucleotide sequence ID" value="NZ_JBHSRF010000084.1"/>
</dbReference>
<protein>
    <submittedName>
        <fullName evidence="2">Helix-turn-helix domain-containing protein</fullName>
    </submittedName>
</protein>
<accession>A0ABW1NST5</accession>
<dbReference type="SMART" id="SM00530">
    <property type="entry name" value="HTH_XRE"/>
    <property type="match status" value="1"/>
</dbReference>
<organism evidence="2 3">
    <name type="scientific">Sphaerisporangium aureirubrum</name>
    <dbReference type="NCBI Taxonomy" id="1544736"/>
    <lineage>
        <taxon>Bacteria</taxon>
        <taxon>Bacillati</taxon>
        <taxon>Actinomycetota</taxon>
        <taxon>Actinomycetes</taxon>
        <taxon>Streptosporangiales</taxon>
        <taxon>Streptosporangiaceae</taxon>
        <taxon>Sphaerisporangium</taxon>
    </lineage>
</organism>
<dbReference type="Pfam" id="PF13560">
    <property type="entry name" value="HTH_31"/>
    <property type="match status" value="1"/>
</dbReference>
<dbReference type="Pfam" id="PF19054">
    <property type="entry name" value="DUF5753"/>
    <property type="match status" value="1"/>
</dbReference>
<dbReference type="Proteomes" id="UP001596137">
    <property type="component" value="Unassembled WGS sequence"/>
</dbReference>
<keyword evidence="3" id="KW-1185">Reference proteome</keyword>
<feature type="domain" description="HTH cro/C1-type" evidence="1">
    <location>
        <begin position="12"/>
        <end position="68"/>
    </location>
</feature>
<reference evidence="3" key="1">
    <citation type="journal article" date="2019" name="Int. J. Syst. Evol. Microbiol.">
        <title>The Global Catalogue of Microorganisms (GCM) 10K type strain sequencing project: providing services to taxonomists for standard genome sequencing and annotation.</title>
        <authorList>
            <consortium name="The Broad Institute Genomics Platform"/>
            <consortium name="The Broad Institute Genome Sequencing Center for Infectious Disease"/>
            <person name="Wu L."/>
            <person name="Ma J."/>
        </authorList>
    </citation>
    <scope>NUCLEOTIDE SEQUENCE [LARGE SCALE GENOMIC DNA]</scope>
    <source>
        <strain evidence="3">JCM 30346</strain>
    </source>
</reference>
<dbReference type="InterPro" id="IPR001387">
    <property type="entry name" value="Cro/C1-type_HTH"/>
</dbReference>
<comment type="caution">
    <text evidence="2">The sequence shown here is derived from an EMBL/GenBank/DDBJ whole genome shotgun (WGS) entry which is preliminary data.</text>
</comment>
<dbReference type="EMBL" id="JBHSRF010000084">
    <property type="protein sequence ID" value="MFC6086365.1"/>
    <property type="molecule type" value="Genomic_DNA"/>
</dbReference>
<dbReference type="SUPFAM" id="SSF47413">
    <property type="entry name" value="lambda repressor-like DNA-binding domains"/>
    <property type="match status" value="1"/>
</dbReference>
<dbReference type="InterPro" id="IPR043917">
    <property type="entry name" value="DUF5753"/>
</dbReference>
<dbReference type="Gene3D" id="1.10.260.40">
    <property type="entry name" value="lambda repressor-like DNA-binding domains"/>
    <property type="match status" value="1"/>
</dbReference>
<dbReference type="InterPro" id="IPR010982">
    <property type="entry name" value="Lambda_DNA-bd_dom_sf"/>
</dbReference>
<name>A0ABW1NST5_9ACTN</name>
<evidence type="ECO:0000313" key="3">
    <source>
        <dbReference type="Proteomes" id="UP001596137"/>
    </source>
</evidence>
<sequence>MTSVQLRRLSRELVRLRTEAGKTGAEVTKAMGWSAGRLGYYEQGKWQRADIGNVARLLTYYGVTDPEREALLDLARQSRIKGWWASYKDIFPTSLAGFENAATLIRTCETSVVPGLLQTLDYTVALLQRGVLPADESVIQRKAEGRRARQKILERENPPDLWAVIDEAALLRLVGGADVMRAQLRHLVEMAAWPRITIQVLPLVAGAHPGVDGGFEILDFASPEDTPLVHVEGAVNSLFMENPGDVQRYTLIFSHVISAALTPDESISHMAELQDRLEKGRGT</sequence>
<evidence type="ECO:0000313" key="2">
    <source>
        <dbReference type="EMBL" id="MFC6086365.1"/>
    </source>
</evidence>
<dbReference type="CDD" id="cd00093">
    <property type="entry name" value="HTH_XRE"/>
    <property type="match status" value="1"/>
</dbReference>